<keyword evidence="4 5" id="KW-0472">Membrane</keyword>
<protein>
    <submittedName>
        <fullName evidence="6">Uncharacterized protein</fullName>
    </submittedName>
</protein>
<keyword evidence="7" id="KW-1185">Reference proteome</keyword>
<evidence type="ECO:0000256" key="5">
    <source>
        <dbReference type="SAM" id="Phobius"/>
    </source>
</evidence>
<dbReference type="CDD" id="cd06261">
    <property type="entry name" value="TM_PBP2"/>
    <property type="match status" value="1"/>
</dbReference>
<evidence type="ECO:0000313" key="7">
    <source>
        <dbReference type="Proteomes" id="UP001155241"/>
    </source>
</evidence>
<evidence type="ECO:0000256" key="1">
    <source>
        <dbReference type="ARBA" id="ARBA00004141"/>
    </source>
</evidence>
<accession>A0A9X2JJE1</accession>
<gene>
    <name evidence="6" type="ORF">NG895_26665</name>
</gene>
<feature type="transmembrane region" description="Helical" evidence="5">
    <location>
        <begin position="33"/>
        <end position="51"/>
    </location>
</feature>
<dbReference type="EMBL" id="JAMXLR010000092">
    <property type="protein sequence ID" value="MCO6047502.1"/>
    <property type="molecule type" value="Genomic_DNA"/>
</dbReference>
<comment type="caution">
    <text evidence="6">The sequence shown here is derived from an EMBL/GenBank/DDBJ whole genome shotgun (WGS) entry which is preliminary data.</text>
</comment>
<dbReference type="GO" id="GO:0055085">
    <property type="term" value="P:transmembrane transport"/>
    <property type="evidence" value="ECO:0007669"/>
    <property type="project" value="InterPro"/>
</dbReference>
<dbReference type="AlphaFoldDB" id="A0A9X2JJE1"/>
<proteinExistence type="predicted"/>
<feature type="transmembrane region" description="Helical" evidence="5">
    <location>
        <begin position="9"/>
        <end position="27"/>
    </location>
</feature>
<evidence type="ECO:0000256" key="3">
    <source>
        <dbReference type="ARBA" id="ARBA00022989"/>
    </source>
</evidence>
<reference evidence="6" key="1">
    <citation type="submission" date="2022-06" db="EMBL/GenBank/DDBJ databases">
        <title>Aeoliella straminimaris, a novel planctomycete from sediments.</title>
        <authorList>
            <person name="Vitorino I.R."/>
            <person name="Lage O.M."/>
        </authorList>
    </citation>
    <scope>NUCLEOTIDE SEQUENCE</scope>
    <source>
        <strain evidence="6">ICT_H6.2</strain>
    </source>
</reference>
<dbReference type="InterPro" id="IPR000515">
    <property type="entry name" value="MetI-like"/>
</dbReference>
<sequence length="182" mass="20351">MEYLFENPIPLLMVGIVLLTFSGVLYFTTRSIGSFLACVIIAVLTISALVMEQIVYTPREQVEVALAGITNAAEENDMQRVLSYLSPTATRTRSMVEKLMPIIDVQQANIISDIDITLDNEKNPTHATARFDGIFHGKHKSGMPGGGKFPVEVELVLDEHRWLIEDFHSDRDFEAEAAKLRN</sequence>
<dbReference type="RefSeq" id="WP_252855612.1">
    <property type="nucleotide sequence ID" value="NZ_JAMXLR010000092.1"/>
</dbReference>
<organism evidence="6 7">
    <name type="scientific">Aeoliella straminimaris</name>
    <dbReference type="NCBI Taxonomy" id="2954799"/>
    <lineage>
        <taxon>Bacteria</taxon>
        <taxon>Pseudomonadati</taxon>
        <taxon>Planctomycetota</taxon>
        <taxon>Planctomycetia</taxon>
        <taxon>Pirellulales</taxon>
        <taxon>Lacipirellulaceae</taxon>
        <taxon>Aeoliella</taxon>
    </lineage>
</organism>
<evidence type="ECO:0000256" key="2">
    <source>
        <dbReference type="ARBA" id="ARBA00022692"/>
    </source>
</evidence>
<name>A0A9X2JJE1_9BACT</name>
<evidence type="ECO:0000256" key="4">
    <source>
        <dbReference type="ARBA" id="ARBA00023136"/>
    </source>
</evidence>
<keyword evidence="2 5" id="KW-0812">Transmembrane</keyword>
<comment type="subcellular location">
    <subcellularLocation>
        <location evidence="1">Membrane</location>
        <topology evidence="1">Multi-pass membrane protein</topology>
    </subcellularLocation>
</comment>
<keyword evidence="3 5" id="KW-1133">Transmembrane helix</keyword>
<evidence type="ECO:0000313" key="6">
    <source>
        <dbReference type="EMBL" id="MCO6047502.1"/>
    </source>
</evidence>
<dbReference type="Proteomes" id="UP001155241">
    <property type="component" value="Unassembled WGS sequence"/>
</dbReference>
<dbReference type="GO" id="GO:0016020">
    <property type="term" value="C:membrane"/>
    <property type="evidence" value="ECO:0007669"/>
    <property type="project" value="UniProtKB-SubCell"/>
</dbReference>